<name>A0A9D4ZLY6_ADICA</name>
<accession>A0A9D4ZLY6</accession>
<evidence type="ECO:0000313" key="2">
    <source>
        <dbReference type="EMBL" id="KAI5078682.1"/>
    </source>
</evidence>
<keyword evidence="3" id="KW-1185">Reference proteome</keyword>
<feature type="region of interest" description="Disordered" evidence="1">
    <location>
        <begin position="60"/>
        <end position="83"/>
    </location>
</feature>
<feature type="compositionally biased region" description="Polar residues" evidence="1">
    <location>
        <begin position="1"/>
        <end position="11"/>
    </location>
</feature>
<comment type="caution">
    <text evidence="2">The sequence shown here is derived from an EMBL/GenBank/DDBJ whole genome shotgun (WGS) entry which is preliminary data.</text>
</comment>
<evidence type="ECO:0000313" key="3">
    <source>
        <dbReference type="Proteomes" id="UP000886520"/>
    </source>
</evidence>
<feature type="region of interest" description="Disordered" evidence="1">
    <location>
        <begin position="1"/>
        <end position="23"/>
    </location>
</feature>
<proteinExistence type="predicted"/>
<organism evidence="2 3">
    <name type="scientific">Adiantum capillus-veneris</name>
    <name type="common">Maidenhair fern</name>
    <dbReference type="NCBI Taxonomy" id="13818"/>
    <lineage>
        <taxon>Eukaryota</taxon>
        <taxon>Viridiplantae</taxon>
        <taxon>Streptophyta</taxon>
        <taxon>Embryophyta</taxon>
        <taxon>Tracheophyta</taxon>
        <taxon>Polypodiopsida</taxon>
        <taxon>Polypodiidae</taxon>
        <taxon>Polypodiales</taxon>
        <taxon>Pteridineae</taxon>
        <taxon>Pteridaceae</taxon>
        <taxon>Vittarioideae</taxon>
        <taxon>Adiantum</taxon>
    </lineage>
</organism>
<gene>
    <name evidence="2" type="ORF">GOP47_0006353</name>
</gene>
<protein>
    <submittedName>
        <fullName evidence="2">Uncharacterized protein</fullName>
    </submittedName>
</protein>
<sequence>MFSTQGPTNLHHTPPSPSHLSNFKKPNVLLKTVSFKVSNLKSVLLAQVASFLETLTRTRTRGLQRCSDQGKRGRSSSSEIQLY</sequence>
<dbReference type="AlphaFoldDB" id="A0A9D4ZLY6"/>
<reference evidence="2" key="1">
    <citation type="submission" date="2021-01" db="EMBL/GenBank/DDBJ databases">
        <title>Adiantum capillus-veneris genome.</title>
        <authorList>
            <person name="Fang Y."/>
            <person name="Liao Q."/>
        </authorList>
    </citation>
    <scope>NUCLEOTIDE SEQUENCE</scope>
    <source>
        <strain evidence="2">H3</strain>
        <tissue evidence="2">Leaf</tissue>
    </source>
</reference>
<dbReference type="Proteomes" id="UP000886520">
    <property type="component" value="Chromosome 6"/>
</dbReference>
<dbReference type="EMBL" id="JABFUD020000006">
    <property type="protein sequence ID" value="KAI5078682.1"/>
    <property type="molecule type" value="Genomic_DNA"/>
</dbReference>
<evidence type="ECO:0000256" key="1">
    <source>
        <dbReference type="SAM" id="MobiDB-lite"/>
    </source>
</evidence>